<accession>A0A9N9KPA0</accession>
<dbReference type="EMBL" id="CAJVRL010000038">
    <property type="protein sequence ID" value="CAG8950626.1"/>
    <property type="molecule type" value="Genomic_DNA"/>
</dbReference>
<gene>
    <name evidence="3" type="ORF">HYFRA_00002835</name>
</gene>
<feature type="region of interest" description="Disordered" evidence="1">
    <location>
        <begin position="1"/>
        <end position="56"/>
    </location>
</feature>
<keyword evidence="4" id="KW-1185">Reference proteome</keyword>
<evidence type="ECO:0000259" key="2">
    <source>
        <dbReference type="Pfam" id="PF06985"/>
    </source>
</evidence>
<dbReference type="Pfam" id="PF06985">
    <property type="entry name" value="HET"/>
    <property type="match status" value="1"/>
</dbReference>
<evidence type="ECO:0000313" key="4">
    <source>
        <dbReference type="Proteomes" id="UP000696280"/>
    </source>
</evidence>
<feature type="compositionally biased region" description="Polar residues" evidence="1">
    <location>
        <begin position="17"/>
        <end position="37"/>
    </location>
</feature>
<comment type="caution">
    <text evidence="3">The sequence shown here is derived from an EMBL/GenBank/DDBJ whole genome shotgun (WGS) entry which is preliminary data.</text>
</comment>
<reference evidence="3" key="1">
    <citation type="submission" date="2021-07" db="EMBL/GenBank/DDBJ databases">
        <authorList>
            <person name="Durling M."/>
        </authorList>
    </citation>
    <scope>NUCLEOTIDE SEQUENCE</scope>
</reference>
<protein>
    <recommendedName>
        <fullName evidence="2">Heterokaryon incompatibility domain-containing protein</fullName>
    </recommendedName>
</protein>
<dbReference type="PANTHER" id="PTHR33112">
    <property type="entry name" value="DOMAIN PROTEIN, PUTATIVE-RELATED"/>
    <property type="match status" value="1"/>
</dbReference>
<dbReference type="OrthoDB" id="5125733at2759"/>
<dbReference type="Proteomes" id="UP000696280">
    <property type="component" value="Unassembled WGS sequence"/>
</dbReference>
<dbReference type="InterPro" id="IPR010730">
    <property type="entry name" value="HET"/>
</dbReference>
<evidence type="ECO:0000313" key="3">
    <source>
        <dbReference type="EMBL" id="CAG8950626.1"/>
    </source>
</evidence>
<feature type="domain" description="Heterokaryon incompatibility" evidence="2">
    <location>
        <begin position="323"/>
        <end position="469"/>
    </location>
</feature>
<feature type="compositionally biased region" description="Acidic residues" evidence="1">
    <location>
        <begin position="45"/>
        <end position="56"/>
    </location>
</feature>
<organism evidence="3 4">
    <name type="scientific">Hymenoscyphus fraxineus</name>
    <dbReference type="NCBI Taxonomy" id="746836"/>
    <lineage>
        <taxon>Eukaryota</taxon>
        <taxon>Fungi</taxon>
        <taxon>Dikarya</taxon>
        <taxon>Ascomycota</taxon>
        <taxon>Pezizomycotina</taxon>
        <taxon>Leotiomycetes</taxon>
        <taxon>Helotiales</taxon>
        <taxon>Helotiaceae</taxon>
        <taxon>Hymenoscyphus</taxon>
    </lineage>
</organism>
<evidence type="ECO:0000256" key="1">
    <source>
        <dbReference type="SAM" id="MobiDB-lite"/>
    </source>
</evidence>
<proteinExistence type="predicted"/>
<dbReference type="AlphaFoldDB" id="A0A9N9KPA0"/>
<name>A0A9N9KPA0_9HELO</name>
<dbReference type="PANTHER" id="PTHR33112:SF15">
    <property type="entry name" value="HETEROKARYON INCOMPATIBILITY DOMAIN-CONTAINING PROTEIN"/>
    <property type="match status" value="1"/>
</dbReference>
<sequence>MEIDSLVASGGRPADESLSNVDNKCSSASQEMASSAVHQEHASESEEMFSESDEEDHSEANYARRIEWEFDPRHLDLIANIIAPEVAELEQQIQISSSGECQFCQKALDEWVSRVEVDLEYDEFGWIKFEIQHHNNLLSCKAAANKGCRMCQLLLWDKFYCYDKIPCSGLDLHETCIVLSLARQPLLLKFSSRGDDQHDLPVSQRGWQIRLTYEPFESDYWADIKLPTGFQLQIRGPVLWENNHALPTSSPFHLSLNELSENQRQNSLIQLARIWLNRCTKEHQICRNVELAQQNSFPSRLLALKNDRIRLCETSTLNEATHYATLSHCWGNIKFLTLTKENLQEFQKEIPLTQLCKTFQQAIYIAKGLDIDYLWIDSLCIIQNDQNDWEEESPKMCDIYSNSSLTIAAAGAKNGTEGCFSSQPYHSRSHQFRRKIHGTVKKFECSYNKLYSDCVSETPLAKRGWVLQERLLSPRTLYFSRHEMYWECNDRDACETIPEGFSNEMRARLGVNTLPNGVPLHEIWSEIVHIYWQCDLSFQKDKLVAISGIAELIFKATHDEYYAGLWKKNFANQLAWHVQRTHHPRPLVYRAPSWSWASVDGVIDDVWDHWLFICRPYIQVLEVSTTPKGLSRFGEISGGYLRLKCDILMSLDINEGNMKDDIVLPKLNTSLFKIWDYRDLAFGTFYVLPVLGQRGGMKGLAGAHIMTKKGPEKIHGSLLKE</sequence>